<evidence type="ECO:0000313" key="8">
    <source>
        <dbReference type="EMBL" id="KJA08931.1"/>
    </source>
</evidence>
<dbReference type="CDD" id="cd01700">
    <property type="entry name" value="PolY_Pol_V_umuC"/>
    <property type="match status" value="1"/>
</dbReference>
<name>A0A0D7K3L7_9BURK</name>
<feature type="region of interest" description="Disordered" evidence="6">
    <location>
        <begin position="391"/>
        <end position="418"/>
    </location>
</feature>
<keyword evidence="2" id="KW-0227">DNA damage</keyword>
<dbReference type="AlphaFoldDB" id="A0A0D7K3L7"/>
<dbReference type="Gene3D" id="3.40.1170.60">
    <property type="match status" value="1"/>
</dbReference>
<organism evidence="8 9">
    <name type="scientific">Acidovorax temperans</name>
    <dbReference type="NCBI Taxonomy" id="80878"/>
    <lineage>
        <taxon>Bacteria</taxon>
        <taxon>Pseudomonadati</taxon>
        <taxon>Pseudomonadota</taxon>
        <taxon>Betaproteobacteria</taxon>
        <taxon>Burkholderiales</taxon>
        <taxon>Comamonadaceae</taxon>
        <taxon>Acidovorax</taxon>
    </lineage>
</organism>
<evidence type="ECO:0000256" key="5">
    <source>
        <dbReference type="ARBA" id="ARBA00023236"/>
    </source>
</evidence>
<comment type="similarity">
    <text evidence="1">Belongs to the DNA polymerase type-Y family.</text>
</comment>
<dbReference type="Pfam" id="PF11799">
    <property type="entry name" value="IMS_C"/>
    <property type="match status" value="1"/>
</dbReference>
<proteinExistence type="inferred from homology"/>
<evidence type="ECO:0000256" key="2">
    <source>
        <dbReference type="ARBA" id="ARBA00022763"/>
    </source>
</evidence>
<keyword evidence="3" id="KW-0741">SOS mutagenesis</keyword>
<feature type="domain" description="UmuC" evidence="7">
    <location>
        <begin position="2"/>
        <end position="195"/>
    </location>
</feature>
<dbReference type="GO" id="GO:0009432">
    <property type="term" value="P:SOS response"/>
    <property type="evidence" value="ECO:0007669"/>
    <property type="project" value="UniProtKB-KW"/>
</dbReference>
<dbReference type="Pfam" id="PF13438">
    <property type="entry name" value="DUF4113"/>
    <property type="match status" value="1"/>
</dbReference>
<keyword evidence="5" id="KW-0742">SOS response</keyword>
<dbReference type="PATRIC" id="fig|80878.5.peg.4104"/>
<dbReference type="SUPFAM" id="SSF56672">
    <property type="entry name" value="DNA/RNA polymerases"/>
    <property type="match status" value="1"/>
</dbReference>
<dbReference type="RefSeq" id="WP_044402727.1">
    <property type="nucleotide sequence ID" value="NZ_JXYQ01000089.1"/>
</dbReference>
<sequence length="432" mass="47500">MYALVDGNNFYVSCERVFRPSLNGRPVVVLSNNDGCAIARSNEAKALGIKMGAPWFQIRHMEETHGLVALSANFTLYGDMSDRMMSLAAGLGPTQEIYSIDESFIGLQGVRGDLTQRSHAIRDRIHQWVGIPCGVGIGQTKTLAKLANYIAKTAERKPGSYPAELAQVCNLTALPAQDLDDVLAATLVEEVWGVGRKIAAQLHESGVRTVLDLARLDPATVRRRWSVVLERTVRELQGMQCIDLDDAPVPKKEIASTRSFGQAVTELAPLVEAVSEFASRAAEKLRKQGSLASQLLVFCHTSPFRPGPRFNRSIVVPLRRPTADTGKLVWAAAAGMRRIYEPGYKMAKAGVMLLDLVPGNVLQGELDLEEEDHRDRTKLMVALDTLNQRYGKGTVHPGATGGTNKGKEWGMKQERRTPQYTTRWEDVPVARA</sequence>
<dbReference type="GO" id="GO:0006281">
    <property type="term" value="P:DNA repair"/>
    <property type="evidence" value="ECO:0007669"/>
    <property type="project" value="UniProtKB-KW"/>
</dbReference>
<keyword evidence="9" id="KW-1185">Reference proteome</keyword>
<reference evidence="8 9" key="1">
    <citation type="submission" date="2014-12" db="EMBL/GenBank/DDBJ databases">
        <title>Isolation of bacteria from lake water.</title>
        <authorList>
            <person name="Sheng K.-Y."/>
            <person name="Chin P.-S."/>
            <person name="Chan K.-G."/>
            <person name="Tan G.S."/>
        </authorList>
    </citation>
    <scope>NUCLEOTIDE SEQUENCE [LARGE SCALE GENOMIC DNA]</scope>
    <source>
        <strain evidence="8 9">KY4</strain>
    </source>
</reference>
<keyword evidence="4" id="KW-0234">DNA repair</keyword>
<dbReference type="GO" id="GO:0042276">
    <property type="term" value="P:error-prone translesion synthesis"/>
    <property type="evidence" value="ECO:0007669"/>
    <property type="project" value="TreeGrafter"/>
</dbReference>
<dbReference type="OrthoDB" id="9808813at2"/>
<gene>
    <name evidence="8" type="ORF">RP29_19330</name>
</gene>
<dbReference type="Gene3D" id="3.30.70.270">
    <property type="match status" value="1"/>
</dbReference>
<dbReference type="InterPro" id="IPR043502">
    <property type="entry name" value="DNA/RNA_pol_sf"/>
</dbReference>
<dbReference type="Proteomes" id="UP000032566">
    <property type="component" value="Unassembled WGS sequence"/>
</dbReference>
<dbReference type="PANTHER" id="PTHR11076:SF34">
    <property type="entry name" value="PROTEIN UMUC"/>
    <property type="match status" value="1"/>
</dbReference>
<feature type="compositionally biased region" description="Basic and acidic residues" evidence="6">
    <location>
        <begin position="405"/>
        <end position="418"/>
    </location>
</feature>
<dbReference type="STRING" id="80878.RP29_19330"/>
<dbReference type="InterPro" id="IPR017961">
    <property type="entry name" value="DNA_pol_Y-fam_little_finger"/>
</dbReference>
<dbReference type="Gene3D" id="1.10.150.20">
    <property type="entry name" value="5' to 3' exonuclease, C-terminal subdomain"/>
    <property type="match status" value="1"/>
</dbReference>
<evidence type="ECO:0000259" key="7">
    <source>
        <dbReference type="PROSITE" id="PS50173"/>
    </source>
</evidence>
<dbReference type="PANTHER" id="PTHR11076">
    <property type="entry name" value="DNA REPAIR POLYMERASE UMUC / TRANSFERASE FAMILY MEMBER"/>
    <property type="match status" value="1"/>
</dbReference>
<evidence type="ECO:0000256" key="1">
    <source>
        <dbReference type="ARBA" id="ARBA00010945"/>
    </source>
</evidence>
<evidence type="ECO:0000256" key="4">
    <source>
        <dbReference type="ARBA" id="ARBA00023204"/>
    </source>
</evidence>
<evidence type="ECO:0000256" key="3">
    <source>
        <dbReference type="ARBA" id="ARBA00023199"/>
    </source>
</evidence>
<dbReference type="InterPro" id="IPR025188">
    <property type="entry name" value="DUF4113"/>
</dbReference>
<protein>
    <submittedName>
        <fullName evidence="8">DNA polymerase V subunit UmuC</fullName>
    </submittedName>
</protein>
<dbReference type="EMBL" id="JXYQ01000089">
    <property type="protein sequence ID" value="KJA08931.1"/>
    <property type="molecule type" value="Genomic_DNA"/>
</dbReference>
<dbReference type="GO" id="GO:0003684">
    <property type="term" value="F:damaged DNA binding"/>
    <property type="evidence" value="ECO:0007669"/>
    <property type="project" value="InterPro"/>
</dbReference>
<evidence type="ECO:0000256" key="6">
    <source>
        <dbReference type="SAM" id="MobiDB-lite"/>
    </source>
</evidence>
<dbReference type="GO" id="GO:0005829">
    <property type="term" value="C:cytosol"/>
    <property type="evidence" value="ECO:0007669"/>
    <property type="project" value="TreeGrafter"/>
</dbReference>
<dbReference type="InterPro" id="IPR043128">
    <property type="entry name" value="Rev_trsase/Diguanyl_cyclase"/>
</dbReference>
<evidence type="ECO:0000313" key="9">
    <source>
        <dbReference type="Proteomes" id="UP000032566"/>
    </source>
</evidence>
<dbReference type="InterPro" id="IPR050116">
    <property type="entry name" value="DNA_polymerase-Y"/>
</dbReference>
<dbReference type="PROSITE" id="PS50173">
    <property type="entry name" value="UMUC"/>
    <property type="match status" value="1"/>
</dbReference>
<accession>A0A0D7K3L7</accession>
<dbReference type="GO" id="GO:0003887">
    <property type="term" value="F:DNA-directed DNA polymerase activity"/>
    <property type="evidence" value="ECO:0007669"/>
    <property type="project" value="TreeGrafter"/>
</dbReference>
<comment type="caution">
    <text evidence="8">The sequence shown here is derived from an EMBL/GenBank/DDBJ whole genome shotgun (WGS) entry which is preliminary data.</text>
</comment>
<dbReference type="Pfam" id="PF00817">
    <property type="entry name" value="IMS"/>
    <property type="match status" value="1"/>
</dbReference>
<dbReference type="InterPro" id="IPR001126">
    <property type="entry name" value="UmuC"/>
</dbReference>